<protein>
    <submittedName>
        <fullName evidence="1">Uncharacterized protein</fullName>
    </submittedName>
</protein>
<reference evidence="1 2" key="1">
    <citation type="journal article" date="2011" name="J. Bacteriol.">
        <title>Complete genome sequence of Yersinia enterocolitica subsp. palearctica serogroup O:3.</title>
        <authorList>
            <person name="Batzilla J."/>
            <person name="Hoper D."/>
            <person name="Antonenka U."/>
            <person name="Heesemann J."/>
            <person name="Rakin A."/>
        </authorList>
    </citation>
    <scope>NUCLEOTIDE SEQUENCE [LARGE SCALE GENOMIC DNA]</scope>
    <source>
        <strain evidence="2">DSM 13030 / CIP 106945 / Y11</strain>
    </source>
</reference>
<dbReference type="KEGG" id="yey:Y11_12041"/>
<name>A0A0H3NPF8_YERE1</name>
<evidence type="ECO:0000313" key="1">
    <source>
        <dbReference type="EMBL" id="CBY26977.1"/>
    </source>
</evidence>
<accession>A0A0H3NPF8</accession>
<dbReference type="AlphaFoldDB" id="A0A0H3NPF8"/>
<dbReference type="Proteomes" id="UP000008084">
    <property type="component" value="Chromosome"/>
</dbReference>
<sequence>MLPGHCRVTPFIRYSNIRILNDNLVLAFDAYCYNVMISGEEQLKSR</sequence>
<dbReference type="EMBL" id="FR729477">
    <property type="protein sequence ID" value="CBY26977.1"/>
    <property type="molecule type" value="Genomic_DNA"/>
</dbReference>
<gene>
    <name evidence="1" type="ordered locus">Y11_12041</name>
</gene>
<organism evidence="1 2">
    <name type="scientific">Yersinia enterocolitica subsp. palearctica serotype O:3 (strain DSM 13030 / CIP 106945 / Y11)</name>
    <dbReference type="NCBI Taxonomy" id="930944"/>
    <lineage>
        <taxon>Bacteria</taxon>
        <taxon>Pseudomonadati</taxon>
        <taxon>Pseudomonadota</taxon>
        <taxon>Gammaproteobacteria</taxon>
        <taxon>Enterobacterales</taxon>
        <taxon>Yersiniaceae</taxon>
        <taxon>Yersinia</taxon>
    </lineage>
</organism>
<dbReference type="PATRIC" id="fig|930944.6.peg.1194"/>
<dbReference type="HOGENOM" id="CLU_3190881_0_0_6"/>
<evidence type="ECO:0000313" key="2">
    <source>
        <dbReference type="Proteomes" id="UP000008084"/>
    </source>
</evidence>
<proteinExistence type="predicted"/>